<dbReference type="InterPro" id="IPR013320">
    <property type="entry name" value="ConA-like_dom_sf"/>
</dbReference>
<dbReference type="Pfam" id="PF00415">
    <property type="entry name" value="RCC1"/>
    <property type="match status" value="1"/>
</dbReference>
<feature type="repeat" description="RCC1" evidence="6">
    <location>
        <begin position="434"/>
        <end position="488"/>
    </location>
</feature>
<dbReference type="PANTHER" id="PTHR22872:SF6">
    <property type="entry name" value="E3 UBIQUITIN-PROTEIN LIGASE HERC1-RELATED"/>
    <property type="match status" value="1"/>
</dbReference>
<protein>
    <recommendedName>
        <fullName evidence="12">E3 ubiquitin-protein ligase HERC1</fullName>
    </recommendedName>
</protein>
<organism evidence="10 11">
    <name type="scientific">Porites lobata</name>
    <dbReference type="NCBI Taxonomy" id="104759"/>
    <lineage>
        <taxon>Eukaryota</taxon>
        <taxon>Metazoa</taxon>
        <taxon>Cnidaria</taxon>
        <taxon>Anthozoa</taxon>
        <taxon>Hexacorallia</taxon>
        <taxon>Scleractinia</taxon>
        <taxon>Fungiina</taxon>
        <taxon>Poritidae</taxon>
        <taxon>Porites</taxon>
    </lineage>
</organism>
<feature type="region of interest" description="Disordered" evidence="7">
    <location>
        <begin position="2139"/>
        <end position="2158"/>
    </location>
</feature>
<dbReference type="PANTHER" id="PTHR22872">
    <property type="entry name" value="BTK-BINDING PROTEIN-RELATED"/>
    <property type="match status" value="1"/>
</dbReference>
<dbReference type="CDD" id="cd12881">
    <property type="entry name" value="SPRY_HERC1"/>
    <property type="match status" value="1"/>
</dbReference>
<evidence type="ECO:0000256" key="6">
    <source>
        <dbReference type="PROSITE-ProRule" id="PRU00235"/>
    </source>
</evidence>
<feature type="repeat" description="RCC1" evidence="6">
    <location>
        <begin position="3968"/>
        <end position="4019"/>
    </location>
</feature>
<keyword evidence="3 4" id="KW-0833">Ubl conjugation pathway</keyword>
<dbReference type="SUPFAM" id="SSF49899">
    <property type="entry name" value="Concanavalin A-like lectins/glucanases"/>
    <property type="match status" value="1"/>
</dbReference>
<dbReference type="Gene3D" id="2.130.10.10">
    <property type="entry name" value="YVTN repeat-like/Quinoprotein amine dehydrogenase"/>
    <property type="match status" value="2"/>
</dbReference>
<feature type="region of interest" description="Disordered" evidence="7">
    <location>
        <begin position="1426"/>
        <end position="1445"/>
    </location>
</feature>
<feature type="region of interest" description="Disordered" evidence="7">
    <location>
        <begin position="2557"/>
        <end position="2617"/>
    </location>
</feature>
<feature type="region of interest" description="Disordered" evidence="7">
    <location>
        <begin position="312"/>
        <end position="335"/>
    </location>
</feature>
<feature type="repeat" description="WD" evidence="5">
    <location>
        <begin position="3568"/>
        <end position="3609"/>
    </location>
</feature>
<feature type="region of interest" description="Disordered" evidence="7">
    <location>
        <begin position="2677"/>
        <end position="2713"/>
    </location>
</feature>
<keyword evidence="11" id="KW-1185">Reference proteome</keyword>
<dbReference type="PROSITE" id="PS50237">
    <property type="entry name" value="HECT"/>
    <property type="match status" value="1"/>
</dbReference>
<proteinExistence type="predicted"/>
<dbReference type="SMART" id="SM00449">
    <property type="entry name" value="SPRY"/>
    <property type="match status" value="1"/>
</dbReference>
<dbReference type="CDD" id="cd00078">
    <property type="entry name" value="HECTc"/>
    <property type="match status" value="1"/>
</dbReference>
<dbReference type="InterPro" id="IPR001680">
    <property type="entry name" value="WD40_rpt"/>
</dbReference>
<feature type="repeat" description="RCC1" evidence="6">
    <location>
        <begin position="4073"/>
        <end position="4124"/>
    </location>
</feature>
<dbReference type="Pfam" id="PF00622">
    <property type="entry name" value="SPRY"/>
    <property type="match status" value="1"/>
</dbReference>
<evidence type="ECO:0000313" key="11">
    <source>
        <dbReference type="Proteomes" id="UP001159405"/>
    </source>
</evidence>
<evidence type="ECO:0000259" key="9">
    <source>
        <dbReference type="PROSITE" id="PS50237"/>
    </source>
</evidence>
<evidence type="ECO:0000256" key="7">
    <source>
        <dbReference type="SAM" id="MobiDB-lite"/>
    </source>
</evidence>
<dbReference type="InterPro" id="IPR003877">
    <property type="entry name" value="SPRY_dom"/>
</dbReference>
<dbReference type="InterPro" id="IPR000408">
    <property type="entry name" value="Reg_chr_condens"/>
</dbReference>
<feature type="repeat" description="RCC1" evidence="6">
    <location>
        <begin position="696"/>
        <end position="748"/>
    </location>
</feature>
<feature type="repeat" description="WD" evidence="5">
    <location>
        <begin position="3394"/>
        <end position="3425"/>
    </location>
</feature>
<dbReference type="EMBL" id="CALNXK010000125">
    <property type="protein sequence ID" value="CAH3163065.1"/>
    <property type="molecule type" value="Genomic_DNA"/>
</dbReference>
<dbReference type="PROSITE" id="PS50188">
    <property type="entry name" value="B302_SPRY"/>
    <property type="match status" value="1"/>
</dbReference>
<feature type="active site" description="Glycyl thioester intermediate" evidence="4">
    <location>
        <position position="4626"/>
    </location>
</feature>
<feature type="repeat" description="RCC1" evidence="6">
    <location>
        <begin position="4021"/>
        <end position="4072"/>
    </location>
</feature>
<evidence type="ECO:0000259" key="8">
    <source>
        <dbReference type="PROSITE" id="PS50188"/>
    </source>
</evidence>
<reference evidence="10 11" key="1">
    <citation type="submission" date="2022-05" db="EMBL/GenBank/DDBJ databases">
        <authorList>
            <consortium name="Genoscope - CEA"/>
            <person name="William W."/>
        </authorList>
    </citation>
    <scope>NUCLEOTIDE SEQUENCE [LARGE SCALE GENOMIC DNA]</scope>
</reference>
<dbReference type="PROSITE" id="PS50294">
    <property type="entry name" value="WD_REPEATS_REGION"/>
    <property type="match status" value="2"/>
</dbReference>
<name>A0ABN8QET3_9CNID</name>
<dbReference type="PROSITE" id="PS00626">
    <property type="entry name" value="RCC1_2"/>
    <property type="match status" value="2"/>
</dbReference>
<feature type="region of interest" description="Disordered" evidence="7">
    <location>
        <begin position="1330"/>
        <end position="1356"/>
    </location>
</feature>
<feature type="compositionally biased region" description="Low complexity" evidence="7">
    <location>
        <begin position="2508"/>
        <end position="2526"/>
    </location>
</feature>
<dbReference type="Pfam" id="PF00400">
    <property type="entry name" value="WD40"/>
    <property type="match status" value="3"/>
</dbReference>
<dbReference type="SMART" id="SM00320">
    <property type="entry name" value="WD40"/>
    <property type="match status" value="6"/>
</dbReference>
<feature type="compositionally biased region" description="Low complexity" evidence="7">
    <location>
        <begin position="2871"/>
        <end position="2880"/>
    </location>
</feature>
<evidence type="ECO:0000256" key="1">
    <source>
        <dbReference type="ARBA" id="ARBA00022574"/>
    </source>
</evidence>
<feature type="region of interest" description="Disordered" evidence="7">
    <location>
        <begin position="2276"/>
        <end position="2301"/>
    </location>
</feature>
<evidence type="ECO:0000256" key="4">
    <source>
        <dbReference type="PROSITE-ProRule" id="PRU00104"/>
    </source>
</evidence>
<dbReference type="Gene3D" id="3.30.2160.10">
    <property type="entry name" value="Hect, E3 ligase catalytic domain"/>
    <property type="match status" value="1"/>
</dbReference>
<dbReference type="Gene3D" id="2.60.120.920">
    <property type="match status" value="1"/>
</dbReference>
<evidence type="ECO:0000313" key="10">
    <source>
        <dbReference type="EMBL" id="CAH3163065.1"/>
    </source>
</evidence>
<feature type="compositionally biased region" description="Basic and acidic residues" evidence="7">
    <location>
        <begin position="2327"/>
        <end position="2336"/>
    </location>
</feature>
<evidence type="ECO:0000256" key="2">
    <source>
        <dbReference type="ARBA" id="ARBA00022737"/>
    </source>
</evidence>
<keyword evidence="1 5" id="KW-0853">WD repeat</keyword>
<dbReference type="Proteomes" id="UP001159405">
    <property type="component" value="Unassembled WGS sequence"/>
</dbReference>
<dbReference type="InterPro" id="IPR019775">
    <property type="entry name" value="WD40_repeat_CS"/>
</dbReference>
<feature type="repeat" description="RCC1" evidence="6">
    <location>
        <begin position="3812"/>
        <end position="3860"/>
    </location>
</feature>
<dbReference type="InterPro" id="IPR035768">
    <property type="entry name" value="SPRY_HERC1"/>
</dbReference>
<feature type="compositionally biased region" description="Polar residues" evidence="7">
    <location>
        <begin position="2560"/>
        <end position="2573"/>
    </location>
</feature>
<dbReference type="InterPro" id="IPR035983">
    <property type="entry name" value="Hect_E3_ubiquitin_ligase"/>
</dbReference>
<dbReference type="InterPro" id="IPR051625">
    <property type="entry name" value="Signaling_Regulatory_Domain"/>
</dbReference>
<dbReference type="InterPro" id="IPR000569">
    <property type="entry name" value="HECT_dom"/>
</dbReference>
<evidence type="ECO:0000256" key="3">
    <source>
        <dbReference type="ARBA" id="ARBA00022786"/>
    </source>
</evidence>
<dbReference type="SUPFAM" id="SSF50978">
    <property type="entry name" value="WD40 repeat-like"/>
    <property type="match status" value="1"/>
</dbReference>
<dbReference type="PROSITE" id="PS00678">
    <property type="entry name" value="WD_REPEATS_1"/>
    <property type="match status" value="1"/>
</dbReference>
<feature type="domain" description="B30.2/SPRY" evidence="8">
    <location>
        <begin position="1889"/>
        <end position="2081"/>
    </location>
</feature>
<evidence type="ECO:0008006" key="12">
    <source>
        <dbReference type="Google" id="ProtNLM"/>
    </source>
</evidence>
<feature type="region of interest" description="Disordered" evidence="7">
    <location>
        <begin position="2313"/>
        <end position="2336"/>
    </location>
</feature>
<dbReference type="PROSITE" id="PS50012">
    <property type="entry name" value="RCC1_3"/>
    <property type="match status" value="12"/>
</dbReference>
<dbReference type="SUPFAM" id="SSF56204">
    <property type="entry name" value="Hect, E3 ligase catalytic domain"/>
    <property type="match status" value="1"/>
</dbReference>
<feature type="compositionally biased region" description="Polar residues" evidence="7">
    <location>
        <begin position="312"/>
        <end position="328"/>
    </location>
</feature>
<dbReference type="Gene3D" id="2.130.10.30">
    <property type="entry name" value="Regulator of chromosome condensation 1/beta-lactamase-inhibitor protein II"/>
    <property type="match status" value="2"/>
</dbReference>
<accession>A0ABN8QET3</accession>
<dbReference type="SMART" id="SM00119">
    <property type="entry name" value="HECTc"/>
    <property type="match status" value="1"/>
</dbReference>
<dbReference type="SUPFAM" id="SSF50985">
    <property type="entry name" value="RCC1/BLIP-II"/>
    <property type="match status" value="3"/>
</dbReference>
<dbReference type="InterPro" id="IPR001870">
    <property type="entry name" value="B30.2/SPRY"/>
</dbReference>
<dbReference type="CDD" id="cd14401">
    <property type="entry name" value="UBA_HERC1"/>
    <property type="match status" value="1"/>
</dbReference>
<dbReference type="InterPro" id="IPR043136">
    <property type="entry name" value="B30.2/SPRY_sf"/>
</dbReference>
<dbReference type="Gene3D" id="3.90.1750.10">
    <property type="entry name" value="Hect, E3 ligase catalytic domains"/>
    <property type="match status" value="1"/>
</dbReference>
<evidence type="ECO:0000256" key="5">
    <source>
        <dbReference type="PROSITE-ProRule" id="PRU00221"/>
    </source>
</evidence>
<feature type="compositionally biased region" description="Low complexity" evidence="7">
    <location>
        <begin position="1426"/>
        <end position="1439"/>
    </location>
</feature>
<feature type="repeat" description="RCC1" evidence="6">
    <location>
        <begin position="489"/>
        <end position="541"/>
    </location>
</feature>
<feature type="region of interest" description="Disordered" evidence="7">
    <location>
        <begin position="2506"/>
        <end position="2535"/>
    </location>
</feature>
<feature type="repeat" description="RCC1" evidence="6">
    <location>
        <begin position="593"/>
        <end position="644"/>
    </location>
</feature>
<dbReference type="Pfam" id="PF13540">
    <property type="entry name" value="RCC1_2"/>
    <property type="match status" value="1"/>
</dbReference>
<dbReference type="InterPro" id="IPR058923">
    <property type="entry name" value="RCC1-like_dom"/>
</dbReference>
<feature type="repeat" description="RCC1" evidence="6">
    <location>
        <begin position="542"/>
        <end position="591"/>
    </location>
</feature>
<feature type="region of interest" description="Disordered" evidence="7">
    <location>
        <begin position="2479"/>
        <end position="2498"/>
    </location>
</feature>
<sequence length="4678" mass="512721">MFQMSNSLKLQWLDHFDGSWSREDVGTLATRQGVVFLHKKLINNKETLPIPHATLELRGPNLPEYERGLTSVSCQEQDEFLNEILYSQLSLARTVCCDSPFYCTLRRRILVLQRIFSALTNKYHCLSSKPVTCLKKRNCDKSTGITKDNVTTSETKEGSAVLVEMGVKTGLSLLFALFRQSWQFNNGQLCHDVLLTACDVLSSIPPLSLSNESKLPPMGLDCLRQVTSFLKGVLSPSSAADALGRQLACELFLRITALRGSLKYLLEWIEMAVSVTCISTNAGNKPAFQTGISVKCLHDILIQIRKSMSCSASTTPLSSPKKNETNNIPEPELPSAESGLLSLPTAAICLLQEIVRLSKEYKKSCINPGANTLHLNGSKPLSNDEVFVWGSNSSHQLAEGSTDKILSTKLSASFGSALQVEAGQYCTFVISPEGTLHACGKGSYGRLGLGDSVNQQQLKRVSVLADCVVKKVSSSKGSDGHTLALTTDGQVYSWGDGDYRKLGHGNSQTHKTPKLIEGSLSGKVVSMIMAGYRHSAAVTEDGDLYTWGEGDYGRLGCGDNNSRNVPTLVKDVSNVGQVACGSAHTLCVSKDGRTTWSFGSGDNGKLGHGDTNRVYKPKVIEGLQGLVIKKVCCGSQFSLALTSTGLVFAWGCGPCLGTGSVDATSARPRIIDDLQSTCVIDIAAGDSHCLALSKDLEVYAWGNNSMGQCGQGHCNTPITKPSKVVGLDGVAVHQIVAGTSHSLAWTALPLERQSIAWHRPFCVDLRESTFGALRSFLESNMAGMLQEHLTAPFSDISECRQFMLLSLELLSDHLSLATAARAPPSVLGQHSRPLRLLLFRLLDETVSDDLQEFAEAVNEALSVGAPLLLPPLLERMEVLHTLLPQGPEGWDSLTVGEHKQLYVILKSMQDDRHIAALLGFSGPVKDDDSLSGNQISGERNTAKLADVFLRTLLKNLSFQVEKSLADIETQVCGNETPNSSIKLTKDSGHSYELQQLLLSFLKHLLAHCQSAESVNDSASKIFVNHLLLLLPCAGGVMDQASKLLTKYTGPTATQIRDKLQGVLYHSIAGSALSVLVYSLLLMPLECVKPLLPSLQALLPTIDRLNRVLPAVALLEEQELEWPVQGIPDKIDPAALPLTQPAASWVWLVDLERALALLVGQSFGGMLAGPLISLEEKKCERWLKSSLLGNGLEDRDPEREKAMVVSLSSLMNDSVPDKVEVAKFNLPADTLLLLELAHGPESEAVKTMWTKLQTYAKKRDWDTCEVANIPLLETVTRFSFACILKHCGLLPTALKTTRSKEMIEVYRSVYRVRQQLLSIKVGLEVKVSAGTDADHQQSDSSDGEEDSASSQNDALDKEESHHQGFIDACKGVLQRCIFLLLGVQASFSVDKENLTCIEDLYKTSSCPSLFMHHSDVDAVHPVVVGSSATTPASTPATLSPRSDDEEIYEGPAASGQLPRIDSMKEVLKQMRMRREKTSMHDRFNKANKKDSVVKLMATYVVDFITEEIGKANDVVQSSEPQIEQKGQEPGSCTSPPIVAAAMGNQQIRGQMRLSALKQILALLHRREDSFSISLEEAGECTLNIHSLLLSVQLQLLLGTLGPEVVWPSQPASDGDGFLLLHYQDDIKGTDRKLQDEIQEAVHCLYQCLVAILERTRNSTCGKGARDRQQLLTIFALSNKYQPSDVTLAVTSQLHSAMFEMCQGSLLTIQPCPYRTTPVSNSSQLPIILQVACFRLLQIIAVTTGMFADKLGDHIVQSVTDLLFKQLNILVGNTNKLTGSRVPGNASEVKPAYHESQWLQELKQNEAALCYFITFLRRVAVTKEAQQKLVSISWLDLFFSIISFSSKEKESPFGLRARMLTLHLLTLVLPACENSILIERFTQQLFQNIGDYTWRVAQVPYLLSDESRLGGEARDYQVPLNDVAFDTDKLQACSVENGVTVVHSNARRGYGLAGIGIKSGCYEWKFYIDKENRGNEGTCVGVACYPLQDDNHRSSTDMWLYRAYSGNLYHGGEVSLTLSGFTQGDTITCVLDMEAKTLAFGKNDEEPRVAFEGIDASELYPCVLFYSTIFGEKVTIKDLCVKGAPRDLLPGDPVCAPIRTALAEASVSLVRSLSEYPLWKDQIASAILEGLQEARNTLLSSTTPDKLRQSDQQGSTDSNFNGVIEEENGLSLYNSVFCSCVWPSLAVIGGIDSGLRVGGRCVDKKLSRYGTVLGVSRLGSKSVKVQWDEGEHLVGDIMASSLEPLQPQKLNASLLADLPPSLLLDLLKISGLLSESQDSSFGKNNGLEKSCRNVQGAGNGDSKREWISTTLSLGKDLNTESGDTEETDNQDKKNEKDVDSVKTAYFDSVSYQSTSEAKMQRSSAGSWDSVLSESDITSIFEPLVKVCAMKSLAVLLTSNKLLETLSPDVYTENCSLSGENSEQMFDCMQTLLRSMVSYSVLPSPFRKVVTLMDLERAQSVLLKVVPATYAAINPEVEKKEFVKEACSPSEDSKDTPEEGLSMWNERCSSARDQSLHSSRSSSSNSMGSPPTQTTDTDDIASACEQERPSERRFSQMLDDELSSQLPSSKPVNLTEQGDCMSAGQTSVTGPSQAVQGSSLVTDEGSTGHSPRPASPPTSLPRALREIVALSSLPSYALPLLEMGFSRRHVVQAMMATRTRETADAHRINMLVTWLLEHPFSDDRDGEDGDETGSRNELSGQAASDESRLPPTRSYDTVEEVVYEDIDMDLDDSDFEPGADRELLGLFFPELASHSSRESVALCDICEQNVQNLSRHMRNCHPGCGGNCSRHGYRSDGVYTDGWFGGICGTGHPYYLLCPECHNRHMAKAQEARTLAAFKATKLSIDDARVLLEAPDLLGPCETSEHEQEYVHRNGNTQQNNENNQKDSISSVGLTECKAVPGVVEFAANDPLGRRAINQNSAFVSSTCPGGQGSSEQIQKSLGEQASVITSAHDRAIALRRTTVAAQIHLSRELVLRVLSVLCRSLSKDVITHTLEIMGLGDVKILVNLMRLVASGRAYISKSTEDNTALLTGEEMSPSGTSTLEVLGQAVSSLVNSQPLSAQLLLQVCVNDLMASATGLSTGEAHMNSKVKRDVSPSASDHKALSLPSFSVTQTLVNLLAEKGGNCLSGVPGSLSLVNALSACCLSTWLPSSHREWSVVELVKTLANKAKIKSKDKALDTCISADQQGDIPSCPVNRFKAHKKQVTSCVWNSSKQYLATSGNDGVVHVWNMSSKTHNILQQTCVFLSSNRESGDKENSKTSDEEIRHVCYNANGRLLAGAVYNVVNIWTVTDGRCNLDVHPHHITCLTWPVFRGFLESQVGIVDSLLVGRIDGSLAVVEMIDRISFTRMELDQCKRQGIPVCRVAWYDDSESFVAGFMDGVICLATKDPENQVKIVEAHEGVIIGLQFDSKGDSFASCAENECVKIWYELDEAVLLRQTIEPQNSEISCFRWFGRSTMDDMCSFFAIGSAAGELSVWQVPGQPDKENIREIVMAFVISEKKRSVSSTMESRIAALESVNLMEFSRTPVEEKGSSNQAKKVCNVYSFADILKASGRPHQDDYGSVNLKFESRGHSGMVSSLSFNSSGNFVASGCTDGIINIWSLQDGLVVQTYQQRDPLLSLVWAGDQGVAAAFKSHHDVVLLQYNEEWFKKNRLVAWARGKFKLHGIIGLNEARFFCELLERLPTVLQQQYLYEKAEINQGNQLLHSLFLQSLSSLALGLELDKVLCHSFEDQCTSLVPEWSWLHSFGTAMRTADSLTNRRSFPKDFIVQDEDSLPCEMPYQPMDNSAWTLSMDKDVMRWAQQHPEDWDGGDQHDVYLWGGGRHGQLAECGKGVNVPTLAKSFSHAQQIICGQNCTFVLLANGTVQACGEGSYGRLGMGNSDDLFTLNVLSTLQGYVVIQLATSCGSDGHSLALTESGEVFSWGDGDYGKLGHGNSDRQRRPRQIEALRGEEVSFLACGFKHSAVVTSDGKLFTFGNGDYGRLGHGNTSNKKLPERVMALDKKKVAQVACGLNHTLALSVDGKTVWAFGDGDYGKLGLESTTAKPSPRPIDTFAGVGVRKVCCGTQFSVVLTRDGRLFTFGQERLTGQPEGRLRGQNKPLQVPALASSFVEDVAVGAEHALVLTSSGEVWGWGNNAEGQLGLGNNTTQRQPVVLPELRGKNIRQISAGRNHSAAWTAPITCVRTPGTPLPLQLGHPTAIPVQYPAIKGVDTEAVRARLRVLYQFSDLISSSWRLMNLKTDETESHPFNQGTTGFVRGHLRPLLANRVSNLPIVRALGRTMIQGKNYGPQVTVTRLNVRSKVPQPILLQVARQVVKLKPSDLCLPARAWKVKLLGEGADDAGGVFDDTITEMCQELQSGAVNLLIPTPNSVTEVGYNRDRFLLNPTCTARDCDMEMFTFLGILMGVAIRTRKPLDLHLAPMVWKQLTAMPLVPEDIEEVDLLYMQSLRGIRDIHESGVDEQTFSEVIPIESFETQSADGRFVPILPSGHNIHLTFNNRAEYVERALHYRLHETDRQAAAVREGMGWIVPVPLLSLLTAEKLEEMVCGSKQVSIDMLKKVARYREVEPTDPLITWLWSTLESFSNEERILFMRFVSGRSRLPTTVSDISQRFQIVKVDREANSLPTAQTCFFQLRLPNYSNPDKLAERLRYAINNCRSIDLDNYMLIRNAGEEDGADEDQYV</sequence>
<dbReference type="PRINTS" id="PR00633">
    <property type="entry name" value="RCCNDNSATION"/>
</dbReference>
<feature type="repeat" description="RCC1" evidence="6">
    <location>
        <begin position="645"/>
        <end position="695"/>
    </location>
</feature>
<feature type="compositionally biased region" description="Polar residues" evidence="7">
    <location>
        <begin position="2580"/>
        <end position="2606"/>
    </location>
</feature>
<feature type="repeat" description="RCC1" evidence="6">
    <location>
        <begin position="3916"/>
        <end position="3967"/>
    </location>
</feature>
<dbReference type="Pfam" id="PF00632">
    <property type="entry name" value="HECT"/>
    <property type="match status" value="1"/>
</dbReference>
<feature type="domain" description="HECT" evidence="9">
    <location>
        <begin position="4315"/>
        <end position="4658"/>
    </location>
</feature>
<feature type="repeat" description="WD" evidence="5">
    <location>
        <begin position="3196"/>
        <end position="3231"/>
    </location>
</feature>
<dbReference type="Gene3D" id="3.30.2410.10">
    <property type="entry name" value="Hect, E3 ligase catalytic domain"/>
    <property type="match status" value="1"/>
</dbReference>
<feature type="repeat" description="RCC1" evidence="6">
    <location>
        <begin position="4125"/>
        <end position="4176"/>
    </location>
</feature>
<dbReference type="InterPro" id="IPR009091">
    <property type="entry name" value="RCC1/BLIP-II"/>
</dbReference>
<dbReference type="InterPro" id="IPR036322">
    <property type="entry name" value="WD40_repeat_dom_sf"/>
</dbReference>
<feature type="region of interest" description="Disordered" evidence="7">
    <location>
        <begin position="2860"/>
        <end position="2885"/>
    </location>
</feature>
<comment type="caution">
    <text evidence="10">The sequence shown here is derived from an EMBL/GenBank/DDBJ whole genome shotgun (WGS) entry which is preliminary data.</text>
</comment>
<dbReference type="Pfam" id="PF25390">
    <property type="entry name" value="WD40_RLD"/>
    <property type="match status" value="2"/>
</dbReference>
<feature type="compositionally biased region" description="Basic and acidic residues" evidence="7">
    <location>
        <begin position="2860"/>
        <end position="2869"/>
    </location>
</feature>
<gene>
    <name evidence="10" type="ORF">PLOB_00005721</name>
</gene>
<keyword evidence="2" id="KW-0677">Repeat</keyword>
<dbReference type="PROSITE" id="PS50082">
    <property type="entry name" value="WD_REPEATS_2"/>
    <property type="match status" value="3"/>
</dbReference>
<dbReference type="InterPro" id="IPR015943">
    <property type="entry name" value="WD40/YVTN_repeat-like_dom_sf"/>
</dbReference>